<dbReference type="AlphaFoldDB" id="A0A9N8WAK2"/>
<keyword evidence="1" id="KW-0732">Signal</keyword>
<evidence type="ECO:0000313" key="5">
    <source>
        <dbReference type="Proteomes" id="UP000789739"/>
    </source>
</evidence>
<evidence type="ECO:0000256" key="2">
    <source>
        <dbReference type="SAM" id="MobiDB-lite"/>
    </source>
</evidence>
<protein>
    <submittedName>
        <fullName evidence="4">4724_t:CDS:1</fullName>
    </submittedName>
</protein>
<feature type="domain" description="Yeast cell wall synthesis Kre9/Knh1-like N-terminal" evidence="3">
    <location>
        <begin position="2"/>
        <end position="78"/>
    </location>
</feature>
<evidence type="ECO:0000259" key="3">
    <source>
        <dbReference type="Pfam" id="PF10342"/>
    </source>
</evidence>
<dbReference type="Proteomes" id="UP000789739">
    <property type="component" value="Unassembled WGS sequence"/>
</dbReference>
<proteinExistence type="predicted"/>
<evidence type="ECO:0000313" key="4">
    <source>
        <dbReference type="EMBL" id="CAG8477820.1"/>
    </source>
</evidence>
<name>A0A9N8WAK2_9GLOM</name>
<feature type="compositionally biased region" description="Pro residues" evidence="2">
    <location>
        <begin position="87"/>
        <end position="97"/>
    </location>
</feature>
<dbReference type="OrthoDB" id="2432613at2759"/>
<sequence length="146" mass="15627">MTILWKESGAAPALDKLGNVAVKFMTGADLNQKELKVIGTVDAIVGQLKWVIPVVAPAGKIYFIRFEAGQNQYFTTRFIITDVNGQYPPPPNPPPPVGKNQGGDGTIVSDAPSAGGTCEKGKLSRDVEQAIKKMRALPLPLKKELA</sequence>
<organism evidence="4 5">
    <name type="scientific">Paraglomus brasilianum</name>
    <dbReference type="NCBI Taxonomy" id="144538"/>
    <lineage>
        <taxon>Eukaryota</taxon>
        <taxon>Fungi</taxon>
        <taxon>Fungi incertae sedis</taxon>
        <taxon>Mucoromycota</taxon>
        <taxon>Glomeromycotina</taxon>
        <taxon>Glomeromycetes</taxon>
        <taxon>Paraglomerales</taxon>
        <taxon>Paraglomeraceae</taxon>
        <taxon>Paraglomus</taxon>
    </lineage>
</organism>
<accession>A0A9N8WAK2</accession>
<reference evidence="4" key="1">
    <citation type="submission" date="2021-06" db="EMBL/GenBank/DDBJ databases">
        <authorList>
            <person name="Kallberg Y."/>
            <person name="Tangrot J."/>
            <person name="Rosling A."/>
        </authorList>
    </citation>
    <scope>NUCLEOTIDE SEQUENCE</scope>
    <source>
        <strain evidence="4">BR232B</strain>
    </source>
</reference>
<keyword evidence="5" id="KW-1185">Reference proteome</keyword>
<dbReference type="Pfam" id="PF10342">
    <property type="entry name" value="Kre9_KNH"/>
    <property type="match status" value="1"/>
</dbReference>
<dbReference type="EMBL" id="CAJVPI010000091">
    <property type="protein sequence ID" value="CAG8477820.1"/>
    <property type="molecule type" value="Genomic_DNA"/>
</dbReference>
<evidence type="ECO:0000256" key="1">
    <source>
        <dbReference type="ARBA" id="ARBA00022729"/>
    </source>
</evidence>
<comment type="caution">
    <text evidence="4">The sequence shown here is derived from an EMBL/GenBank/DDBJ whole genome shotgun (WGS) entry which is preliminary data.</text>
</comment>
<dbReference type="InterPro" id="IPR018466">
    <property type="entry name" value="Kre9/Knh1-like_N"/>
</dbReference>
<gene>
    <name evidence="4" type="ORF">PBRASI_LOCUS1413</name>
</gene>
<feature type="region of interest" description="Disordered" evidence="2">
    <location>
        <begin position="84"/>
        <end position="122"/>
    </location>
</feature>